<dbReference type="InterPro" id="IPR043990">
    <property type="entry name" value="AC_1"/>
</dbReference>
<dbReference type="InterPro" id="IPR051551">
    <property type="entry name" value="Autotransporter_adhesion"/>
</dbReference>
<organism evidence="6 7">
    <name type="scientific">Variovorax dokdonensis</name>
    <dbReference type="NCBI Taxonomy" id="344883"/>
    <lineage>
        <taxon>Bacteria</taxon>
        <taxon>Pseudomonadati</taxon>
        <taxon>Pseudomonadota</taxon>
        <taxon>Betaproteobacteria</taxon>
        <taxon>Burkholderiales</taxon>
        <taxon>Comamonadaceae</taxon>
        <taxon>Variovorax</taxon>
    </lineage>
</organism>
<evidence type="ECO:0000256" key="1">
    <source>
        <dbReference type="ARBA" id="ARBA00022729"/>
    </source>
</evidence>
<reference evidence="6" key="1">
    <citation type="submission" date="2023-06" db="EMBL/GenBank/DDBJ databases">
        <authorList>
            <person name="Jiang Y."/>
            <person name="Liu Q."/>
        </authorList>
    </citation>
    <scope>NUCLEOTIDE SEQUENCE</scope>
    <source>
        <strain evidence="6">CGMCC 1.12089</strain>
    </source>
</reference>
<dbReference type="PANTHER" id="PTHR35037">
    <property type="entry name" value="C-TERMINAL REGION OF AIDA-LIKE PROTEIN"/>
    <property type="match status" value="1"/>
</dbReference>
<evidence type="ECO:0000256" key="2">
    <source>
        <dbReference type="ARBA" id="ARBA00023026"/>
    </source>
</evidence>
<protein>
    <submittedName>
        <fullName evidence="6">Autotransporter outer membrane beta-barrel domain-containing protein</fullName>
    </submittedName>
</protein>
<dbReference type="PROSITE" id="PS51208">
    <property type="entry name" value="AUTOTRANSPORTER"/>
    <property type="match status" value="1"/>
</dbReference>
<dbReference type="InterPro" id="IPR036709">
    <property type="entry name" value="Autotransporte_beta_dom_sf"/>
</dbReference>
<feature type="region of interest" description="Disordered" evidence="3">
    <location>
        <begin position="2288"/>
        <end position="2319"/>
    </location>
</feature>
<dbReference type="EMBL" id="JASZYV010000003">
    <property type="protein sequence ID" value="MDM0046283.1"/>
    <property type="molecule type" value="Genomic_DNA"/>
</dbReference>
<name>A0ABT7NEB7_9BURK</name>
<feature type="signal peptide" evidence="4">
    <location>
        <begin position="1"/>
        <end position="50"/>
    </location>
</feature>
<evidence type="ECO:0000256" key="3">
    <source>
        <dbReference type="SAM" id="MobiDB-lite"/>
    </source>
</evidence>
<keyword evidence="1 4" id="KW-0732">Signal</keyword>
<gene>
    <name evidence="6" type="ORF">QTH91_17455</name>
</gene>
<dbReference type="InterPro" id="IPR006315">
    <property type="entry name" value="OM_autotransptr_brl_dom"/>
</dbReference>
<feature type="chain" id="PRO_5047256605" evidence="4">
    <location>
        <begin position="51"/>
        <end position="2641"/>
    </location>
</feature>
<dbReference type="InterPro" id="IPR013425">
    <property type="entry name" value="Autotrns_rpt"/>
</dbReference>
<accession>A0ABT7NEB7</accession>
<keyword evidence="2" id="KW-0843">Virulence</keyword>
<dbReference type="NCBIfam" id="TIGR01414">
    <property type="entry name" value="autotrans_barl"/>
    <property type="match status" value="1"/>
</dbReference>
<dbReference type="Pfam" id="PF18883">
    <property type="entry name" value="AC_1"/>
    <property type="match status" value="1"/>
</dbReference>
<evidence type="ECO:0000256" key="4">
    <source>
        <dbReference type="SAM" id="SignalP"/>
    </source>
</evidence>
<dbReference type="Proteomes" id="UP001174908">
    <property type="component" value="Unassembled WGS sequence"/>
</dbReference>
<dbReference type="PANTHER" id="PTHR35037:SF3">
    <property type="entry name" value="C-TERMINAL REGION OF AIDA-LIKE PROTEIN"/>
    <property type="match status" value="1"/>
</dbReference>
<dbReference type="SMART" id="SM00869">
    <property type="entry name" value="Autotransporter"/>
    <property type="match status" value="1"/>
</dbReference>
<evidence type="ECO:0000313" key="7">
    <source>
        <dbReference type="Proteomes" id="UP001174908"/>
    </source>
</evidence>
<dbReference type="RefSeq" id="WP_286661365.1">
    <property type="nucleotide sequence ID" value="NZ_JASZYV010000003.1"/>
</dbReference>
<dbReference type="CDD" id="cd01344">
    <property type="entry name" value="PL2_Passenger_AT"/>
    <property type="match status" value="1"/>
</dbReference>
<keyword evidence="7" id="KW-1185">Reference proteome</keyword>
<dbReference type="InterPro" id="IPR024973">
    <property type="entry name" value="ESPR"/>
</dbReference>
<dbReference type="NCBIfam" id="TIGR02601">
    <property type="entry name" value="autotrns_rpt"/>
    <property type="match status" value="1"/>
</dbReference>
<feature type="domain" description="Autotransporter" evidence="5">
    <location>
        <begin position="2363"/>
        <end position="2641"/>
    </location>
</feature>
<proteinExistence type="predicted"/>
<dbReference type="Pfam" id="PF13018">
    <property type="entry name" value="ESPR"/>
    <property type="match status" value="1"/>
</dbReference>
<dbReference type="InterPro" id="IPR012332">
    <property type="entry name" value="Autotransporter_pectin_lyase_C"/>
</dbReference>
<evidence type="ECO:0000259" key="5">
    <source>
        <dbReference type="PROSITE" id="PS51208"/>
    </source>
</evidence>
<dbReference type="InterPro" id="IPR011050">
    <property type="entry name" value="Pectin_lyase_fold/virulence"/>
</dbReference>
<dbReference type="SUPFAM" id="SSF103515">
    <property type="entry name" value="Autotransporter"/>
    <property type="match status" value="1"/>
</dbReference>
<dbReference type="InterPro" id="IPR005546">
    <property type="entry name" value="Autotransporte_beta"/>
</dbReference>
<feature type="compositionally biased region" description="Low complexity" evidence="3">
    <location>
        <begin position="2303"/>
        <end position="2313"/>
    </location>
</feature>
<dbReference type="Gene3D" id="2.160.20.20">
    <property type="match status" value="2"/>
</dbReference>
<sequence length="2641" mass="263739">MNKIYRNVWSAAVGGWVAASEASKGRGKTGNKLLAAVVCTVALAMGGASAASAATTCGDGSMPMAGECQVNYNPIDNDGSAGTTVADGAGQTVTLLGTADKIALGDSGLVYPTYGELIPELKGQQKLSFGAQVQGVTTPDAITGGTRTVATFDSTQFESVDWADARADQYKNVGDGQYIGSTMLSAQNGGTAVFNVGDARQAPSAKVNAITMAAKDTKIAVAKGAGSSVEWASRNLVIFVAGHLASSTGPASVNVSVPTYAGTFTGFDGRTYTVTNVAELAAYNDALVAALRAGRLESQEQYDAAFKQAVTFQQEQYTYDQNINAGDELTVPKGQSYSMYVDGAGARGKVRAGAQIDQRAVSIGVVNGGAFEVEKGGSVSSSGNVAVRVRTGGSATNNGVITGGNYAENGWDTTGEGNFNGKYAEAMLVNAANAGSTFTNNGIMNVAGWNLSTNPFDQYAIQLRDGAEGTNNGTINIGDTNSATNGSVNGVIAHDDTRFTNSASGYMYIGRAAQYDVFSPESVADTDSTVQSVAIRLSGNAKAESAGRITIGSLTQNSAGFLVQGATGADARNSGVIDIYGRSRSTPLINAGMHAVNSGASVVINTGTINLQGVNGVGLKAQASDGGSARVQSSGVINVAGAVDPQTGLRNYGAWAEGAGASVDIAGAVNVTGDGAIGVHARNGGAVAIAGDGAVNMSDGKGQIGFFAHGPGSIITNSGTAPQDVTTQGSTLFRMEDGADFLGGVGTGSLLTASGADSTAVLVTGTSGSDVSAFNSGSINVHLVGQGATGVRVEGGAQGKITNPTVIDLAAVGAVAGIADGQKRDIDGSDEGLPVAGTLSDASQAAGAQGFGSGTVLVSEAALGSTLDGVTGYIARNGAEIANTGRIVFTGEGTTGIRVEAGARGTNSGSIEVGAGGTGIVARDASGAQRTVVNNSGDLVLNGGTMAGRTVGISASGANTSVNMTGGTIMLNGDGAIGVQATNGATVNLANSAVPGFGAASSDQILFHLSGAGSKINVDSASTVSLYAPSERSTIYRLDDGAAIAGKVHATASGNESTALHFNGEQTVGSVEAGSTLSVTGTNARGLYVTGGAQVELTNGVQVNLDGAGATAGVVDGKRYGLDGSEQASNTTSTLTNSADLSTSQAGAIGFVAQNQGKLVNRGDIALGGADSQGVRILSGQLDNSGDIVANGTAVEVQGADSKVANTGRILATDGKAAIALGQGAHLDLTGSGAGTIEGRGTAHGVLIGEGATGLNVDGAHIVVNAAGATGHGVENAAEIANLRLNDTTIDVADGIGLRTAASIAKDNSGTINVAGSGIGIAFQNADGGQSANALDLSASSGLTVNVTGADGRGIVANATGRVDTAVNVDVSHAAGGSALVLGDGVTEAINRGSLTSVSIAAPTVDAGDAQRFVNAAGAFIAASGTGKAVVMGDNDSEFVNRGTIAGDVNLGEGTNTASLDQDSTLSGTVRGGAADDLVTVKGNASFGAIDGIAGNDRVVFDGAQYTYDDGAAMRHIDTVQLSNNSTVTLKQALVAADDGTDSSTIVIDDGSTLAVAASAGAFVLNNPLQGAGMVTTSSGGQSFDFGSANADKTGADFTGSLFLGDTRFALQDQNTTALRNATLRAGSGSVTTVGLGEQRIGGLDIEGGTLRFAANVPDQVHASTTIKAETLDVTHAGIVQVSLPVAYEASPKDTPSSVNLLAQDDGNIGTQLVSAASITGLGGNLTLQDQNGQAISDGRMVDISQGGTIVAKGTYDYRLTTAPGDGLYVNWGLKQLDLQQGQSLTFSQDSGAMGAAADMSAKITGMGNLVADAGAGVISLSNEGNDYTGETTAATGTLRLDANNALGQTSKLNIANGAKTDLNGKAQTIGALNGELGSTLDFNGGKLTIENGGTSAGMLEGAGQLNVAGGFLDVQGANGALSAATSIAAAAQVRMNDVAGLGSGAIANAGTLRLDGAQGELVNAVSGSGNLVASNGADVALAGNNQAFGGRLAIDGDAIVRVQEAKHLGNATVAVDGQLVVNNTTDWTLANVVAGAGDFVKSGSGVLNIGDAVHHSGATRIEAGTLVVGDAAHPNRVLGAADAGEVTVAQGATLSGRGTVSGHVTNDGVISALNAVPAKPGTETQNTAQPSKLQVLGVRVANSTLTLNHGLVNRGLVMLAGPDGSTPGNVLHVKGDYVGAGGRLQIRTVMGDDASATDKLVIDGGRASGDTAVIVQGAGGRGAQTMEGIRVVETRNGGTTAADAFRLDASSTGYRQGRGTLVAGAYDYSLVRGGNGGQAEDWYLTSETKDGANGSGKGTGTDTGTNPNMTPGAAAPSRSYRPEVGAYLANRAAAMQMTFHTLHERQGEAPGLDLDGRLPGKGAESDANGWLRVAGTNSQRNGVDPMSTVDGSSYLLHGGADLLRFGDGGDGSVRIGAMGMYGHTNSTYQNKRGVAQGQLDGYSAGVYGTWYGNQDILSGPYVDAWVMGGRYRNSVQGQGLAKESYSATGVTASIEAGYSFKLNDDGKSTVYLEPQAQVIVSNYNAGNYAERSGTVVSGLNDTQVTTRVGVRLHGNVQDDGGNRQLRPFAELNWWHGTADATMRFNGDVVADRLPSNRIEAKVGLQGNLSKNVSAWGALGGEVGGQGYRAGKIQAGLKYSW</sequence>
<evidence type="ECO:0000313" key="6">
    <source>
        <dbReference type="EMBL" id="MDM0046283.1"/>
    </source>
</evidence>
<dbReference type="Gene3D" id="2.40.128.130">
    <property type="entry name" value="Autotransporter beta-domain"/>
    <property type="match status" value="1"/>
</dbReference>
<dbReference type="SUPFAM" id="SSF51126">
    <property type="entry name" value="Pectin lyase-like"/>
    <property type="match status" value="1"/>
</dbReference>
<comment type="caution">
    <text evidence="6">The sequence shown here is derived from an EMBL/GenBank/DDBJ whole genome shotgun (WGS) entry which is preliminary data.</text>
</comment>